<name>A0ABP0SRZ0_9DINO</name>
<keyword evidence="4" id="KW-1185">Reference proteome</keyword>
<gene>
    <name evidence="2" type="ORF">CCMP2556_LOCUS53208</name>
    <name evidence="3" type="ORF">CCMP2556_LOCUS53224</name>
</gene>
<accession>A0ABP0SRZ0</accession>
<comment type="caution">
    <text evidence="3">The sequence shown here is derived from an EMBL/GenBank/DDBJ whole genome shotgun (WGS) entry which is preliminary data.</text>
</comment>
<proteinExistence type="predicted"/>
<protein>
    <submittedName>
        <fullName evidence="3">Uncharacterized protein</fullName>
    </submittedName>
</protein>
<reference evidence="3 4" key="1">
    <citation type="submission" date="2024-02" db="EMBL/GenBank/DDBJ databases">
        <authorList>
            <person name="Chen Y."/>
            <person name="Shah S."/>
            <person name="Dougan E. K."/>
            <person name="Thang M."/>
            <person name="Chan C."/>
        </authorList>
    </citation>
    <scope>NUCLEOTIDE SEQUENCE [LARGE SCALE GENOMIC DNA]</scope>
</reference>
<feature type="transmembrane region" description="Helical" evidence="1">
    <location>
        <begin position="127"/>
        <end position="153"/>
    </location>
</feature>
<keyword evidence="1" id="KW-1133">Transmembrane helix</keyword>
<dbReference type="Proteomes" id="UP001642484">
    <property type="component" value="Unassembled WGS sequence"/>
</dbReference>
<organism evidence="3 4">
    <name type="scientific">Durusdinium trenchii</name>
    <dbReference type="NCBI Taxonomy" id="1381693"/>
    <lineage>
        <taxon>Eukaryota</taxon>
        <taxon>Sar</taxon>
        <taxon>Alveolata</taxon>
        <taxon>Dinophyceae</taxon>
        <taxon>Suessiales</taxon>
        <taxon>Symbiodiniaceae</taxon>
        <taxon>Durusdinium</taxon>
    </lineage>
</organism>
<evidence type="ECO:0000256" key="1">
    <source>
        <dbReference type="SAM" id="Phobius"/>
    </source>
</evidence>
<evidence type="ECO:0000313" key="2">
    <source>
        <dbReference type="EMBL" id="CAK9115098.1"/>
    </source>
</evidence>
<sequence>MSLGMPNMVQKNSWQNQRQFPGEDLLHSCQLCTILSAPLTTAIDALDNGVGAALASTREVVAEQLQGDNLAKLKDSMLSGTEPLVELKTLIHSAFGPFVEQDGSQGLDLWIFKTLGTRDTMAQVSDLLGSVGTLASVALIGIALVLALCSSLVEMRPEKWSLSTWVLVA</sequence>
<keyword evidence="1" id="KW-0812">Transmembrane</keyword>
<evidence type="ECO:0000313" key="3">
    <source>
        <dbReference type="EMBL" id="CAK9115133.1"/>
    </source>
</evidence>
<keyword evidence="1" id="KW-0472">Membrane</keyword>
<dbReference type="EMBL" id="CAXAMN010028095">
    <property type="protein sequence ID" value="CAK9115098.1"/>
    <property type="molecule type" value="Genomic_DNA"/>
</dbReference>
<dbReference type="EMBL" id="CAXAMN010028106">
    <property type="protein sequence ID" value="CAK9115133.1"/>
    <property type="molecule type" value="Genomic_DNA"/>
</dbReference>
<evidence type="ECO:0000313" key="4">
    <source>
        <dbReference type="Proteomes" id="UP001642484"/>
    </source>
</evidence>